<feature type="non-terminal residue" evidence="2">
    <location>
        <position position="1"/>
    </location>
</feature>
<reference evidence="2" key="1">
    <citation type="submission" date="2020-04" db="EMBL/GenBank/DDBJ databases">
        <authorList>
            <person name="Zhang T."/>
        </authorList>
    </citation>
    <scope>NUCLEOTIDE SEQUENCE</scope>
    <source>
        <strain evidence="2">HKST-UBA01</strain>
    </source>
</reference>
<proteinExistence type="predicted"/>
<feature type="transmembrane region" description="Helical" evidence="1">
    <location>
        <begin position="271"/>
        <end position="289"/>
    </location>
</feature>
<evidence type="ECO:0000256" key="1">
    <source>
        <dbReference type="SAM" id="Phobius"/>
    </source>
</evidence>
<reference evidence="2" key="2">
    <citation type="journal article" date="2021" name="Microbiome">
        <title>Successional dynamics and alternative stable states in a saline activated sludge microbial community over 9 years.</title>
        <authorList>
            <person name="Wang Y."/>
            <person name="Ye J."/>
            <person name="Ju F."/>
            <person name="Liu L."/>
            <person name="Boyd J.A."/>
            <person name="Deng Y."/>
            <person name="Parks D.H."/>
            <person name="Jiang X."/>
            <person name="Yin X."/>
            <person name="Woodcroft B.J."/>
            <person name="Tyson G.W."/>
            <person name="Hugenholtz P."/>
            <person name="Polz M.F."/>
            <person name="Zhang T."/>
        </authorList>
    </citation>
    <scope>NUCLEOTIDE SEQUENCE</scope>
    <source>
        <strain evidence="2">HKST-UBA01</strain>
    </source>
</reference>
<protein>
    <recommendedName>
        <fullName evidence="4">DUF155 domain-containing protein</fullName>
    </recommendedName>
</protein>
<keyword evidence="1" id="KW-0472">Membrane</keyword>
<name>A0A956M3I7_UNCEI</name>
<keyword evidence="1" id="KW-1133">Transmembrane helix</keyword>
<evidence type="ECO:0000313" key="3">
    <source>
        <dbReference type="Proteomes" id="UP000697710"/>
    </source>
</evidence>
<dbReference type="Proteomes" id="UP000697710">
    <property type="component" value="Unassembled WGS sequence"/>
</dbReference>
<organism evidence="2 3">
    <name type="scientific">Eiseniibacteriota bacterium</name>
    <dbReference type="NCBI Taxonomy" id="2212470"/>
    <lineage>
        <taxon>Bacteria</taxon>
        <taxon>Candidatus Eiseniibacteriota</taxon>
    </lineage>
</organism>
<accession>A0A956M3I7</accession>
<dbReference type="AlphaFoldDB" id="A0A956M3I7"/>
<evidence type="ECO:0000313" key="2">
    <source>
        <dbReference type="EMBL" id="MCA9730007.1"/>
    </source>
</evidence>
<keyword evidence="1" id="KW-0812">Transmembrane</keyword>
<sequence length="291" mass="32780">GPTEDVVELAVYSFGALSVTYSFPLQGELDDLVTTSDSLYDDEVLFNDARTRAQELLDTFGRTVTKPALSDIVEDYIIYHLRPGTVTPAQLLADHRSLTARILRAEQGLLSEHEIQNALSNTLAYGPDEVAIVDWLGAILLGADMEDEKNVLELANVELLELRFLDAKLEEGVDSAYDLLERSRRAWWAFALRSRELERLGRMQADSTILLEGSDNALKLVGEDYLARFYGQASDKLHFSGWEASIDRKLRILESIYSQLSDIAAHRRSELLEWIIVLLISVEIALYFLGR</sequence>
<gene>
    <name evidence="2" type="ORF">KC729_20150</name>
</gene>
<evidence type="ECO:0008006" key="4">
    <source>
        <dbReference type="Google" id="ProtNLM"/>
    </source>
</evidence>
<dbReference type="EMBL" id="JAGQHR010000939">
    <property type="protein sequence ID" value="MCA9730007.1"/>
    <property type="molecule type" value="Genomic_DNA"/>
</dbReference>
<comment type="caution">
    <text evidence="2">The sequence shown here is derived from an EMBL/GenBank/DDBJ whole genome shotgun (WGS) entry which is preliminary data.</text>
</comment>